<reference evidence="3" key="1">
    <citation type="submission" date="2016-10" db="EMBL/GenBank/DDBJ databases">
        <authorList>
            <person name="Varghese N."/>
            <person name="Submissions S."/>
        </authorList>
    </citation>
    <scope>NUCLEOTIDE SEQUENCE [LARGE SCALE GENOMIC DNA]</scope>
    <source>
        <strain evidence="3">DSM 7481</strain>
    </source>
</reference>
<accession>A0A1I1XAQ7</accession>
<name>A0A1I1XAQ7_9BURK</name>
<feature type="transmembrane region" description="Helical" evidence="1">
    <location>
        <begin position="61"/>
        <end position="80"/>
    </location>
</feature>
<feature type="transmembrane region" description="Helical" evidence="1">
    <location>
        <begin position="37"/>
        <end position="55"/>
    </location>
</feature>
<dbReference type="Proteomes" id="UP000199517">
    <property type="component" value="Unassembled WGS sequence"/>
</dbReference>
<dbReference type="STRING" id="32040.SAMN04489710_11298"/>
<organism evidence="2 3">
    <name type="scientific">Paracidovorax konjaci</name>
    <dbReference type="NCBI Taxonomy" id="32040"/>
    <lineage>
        <taxon>Bacteria</taxon>
        <taxon>Pseudomonadati</taxon>
        <taxon>Pseudomonadota</taxon>
        <taxon>Betaproteobacteria</taxon>
        <taxon>Burkholderiales</taxon>
        <taxon>Comamonadaceae</taxon>
        <taxon>Paracidovorax</taxon>
    </lineage>
</organism>
<dbReference type="EMBL" id="FOMQ01000012">
    <property type="protein sequence ID" value="SFE04474.1"/>
    <property type="molecule type" value="Genomic_DNA"/>
</dbReference>
<protein>
    <submittedName>
        <fullName evidence="2">Uncharacterized protein</fullName>
    </submittedName>
</protein>
<proteinExistence type="predicted"/>
<gene>
    <name evidence="2" type="ORF">SAMN04489710_11298</name>
</gene>
<sequence length="174" mass="18518">MEPGREERHGDAPMSDITPGDLQLGALHALAQRRMPMWLQVVLAVGAVALVVAALRTGQGAYGMGAFIAALLAVVARQTARHLDAALRAEASGRREVVEVGIEAGRLAGKDTCHVLVPCAEGLWRVEFLPQGWIPAPGTVAATVYWLPGTAWPVLVKTDAGVMVPRTRPVLHPR</sequence>
<keyword evidence="1" id="KW-0812">Transmembrane</keyword>
<dbReference type="AlphaFoldDB" id="A0A1I1XAQ7"/>
<keyword evidence="1" id="KW-1133">Transmembrane helix</keyword>
<keyword evidence="1" id="KW-0472">Membrane</keyword>
<evidence type="ECO:0000313" key="2">
    <source>
        <dbReference type="EMBL" id="SFE04474.1"/>
    </source>
</evidence>
<keyword evidence="3" id="KW-1185">Reference proteome</keyword>
<evidence type="ECO:0000256" key="1">
    <source>
        <dbReference type="SAM" id="Phobius"/>
    </source>
</evidence>
<evidence type="ECO:0000313" key="3">
    <source>
        <dbReference type="Proteomes" id="UP000199517"/>
    </source>
</evidence>